<proteinExistence type="inferred from homology"/>
<dbReference type="Proteomes" id="UP000663297">
    <property type="component" value="Chromosome 3"/>
</dbReference>
<dbReference type="AlphaFoldDB" id="A0A7S8D9D8"/>
<dbReference type="GO" id="GO:0016491">
    <property type="term" value="F:oxidoreductase activity"/>
    <property type="evidence" value="ECO:0007669"/>
    <property type="project" value="UniProtKB-KW"/>
</dbReference>
<evidence type="ECO:0000259" key="5">
    <source>
        <dbReference type="PROSITE" id="PS51387"/>
    </source>
</evidence>
<accession>A0A7S8D9D8</accession>
<dbReference type="PANTHER" id="PTHR42973">
    <property type="entry name" value="BINDING OXIDOREDUCTASE, PUTATIVE (AFU_ORTHOLOGUE AFUA_1G17690)-RELATED"/>
    <property type="match status" value="1"/>
</dbReference>
<evidence type="ECO:0000256" key="3">
    <source>
        <dbReference type="ARBA" id="ARBA00022827"/>
    </source>
</evidence>
<dbReference type="InterPro" id="IPR016169">
    <property type="entry name" value="FAD-bd_PCMH_sub2"/>
</dbReference>
<evidence type="ECO:0000256" key="2">
    <source>
        <dbReference type="ARBA" id="ARBA00022630"/>
    </source>
</evidence>
<gene>
    <name evidence="6" type="ORF">HYE67_006654</name>
</gene>
<dbReference type="EMBL" id="CP064749">
    <property type="protein sequence ID" value="QPC64423.1"/>
    <property type="molecule type" value="Genomic_DNA"/>
</dbReference>
<dbReference type="PANTHER" id="PTHR42973:SF7">
    <property type="entry name" value="FAD-BINDING PCMH-TYPE DOMAIN-CONTAINING PROTEIN"/>
    <property type="match status" value="1"/>
</dbReference>
<dbReference type="Pfam" id="PF01565">
    <property type="entry name" value="FAD_binding_4"/>
    <property type="match status" value="1"/>
</dbReference>
<dbReference type="InterPro" id="IPR012951">
    <property type="entry name" value="BBE"/>
</dbReference>
<dbReference type="InterPro" id="IPR036318">
    <property type="entry name" value="FAD-bd_PCMH-like_sf"/>
</dbReference>
<keyword evidence="3" id="KW-0274">FAD</keyword>
<dbReference type="PROSITE" id="PS51387">
    <property type="entry name" value="FAD_PCMH"/>
    <property type="match status" value="1"/>
</dbReference>
<name>A0A7S8D9D8_FUSCU</name>
<dbReference type="Gene3D" id="3.30.465.10">
    <property type="match status" value="1"/>
</dbReference>
<feature type="domain" description="FAD-binding PCMH-type" evidence="5">
    <location>
        <begin position="39"/>
        <end position="205"/>
    </location>
</feature>
<dbReference type="Gene3D" id="3.30.43.10">
    <property type="entry name" value="Uridine Diphospho-n-acetylenolpyruvylglucosamine Reductase, domain 2"/>
    <property type="match status" value="1"/>
</dbReference>
<dbReference type="Gene3D" id="3.40.462.20">
    <property type="match status" value="1"/>
</dbReference>
<evidence type="ECO:0000256" key="4">
    <source>
        <dbReference type="ARBA" id="ARBA00023002"/>
    </source>
</evidence>
<dbReference type="InterPro" id="IPR006094">
    <property type="entry name" value="Oxid_FAD_bind_N"/>
</dbReference>
<dbReference type="Pfam" id="PF08031">
    <property type="entry name" value="BBE"/>
    <property type="match status" value="1"/>
</dbReference>
<evidence type="ECO:0000313" key="6">
    <source>
        <dbReference type="EMBL" id="QPC64423.1"/>
    </source>
</evidence>
<dbReference type="InterPro" id="IPR050416">
    <property type="entry name" value="FAD-linked_Oxidoreductase"/>
</dbReference>
<keyword evidence="4" id="KW-0560">Oxidoreductase</keyword>
<keyword evidence="2" id="KW-0285">Flavoprotein</keyword>
<comment type="similarity">
    <text evidence="1">Belongs to the oxygen-dependent FAD-linked oxidoreductase family.</text>
</comment>
<reference evidence="6" key="1">
    <citation type="submission" date="2020-11" db="EMBL/GenBank/DDBJ databases">
        <title>The chromosome-scale genome resource for two endophytic Fusarium species: F. culmorum and F. pseudograminearum.</title>
        <authorList>
            <person name="Yuan Z."/>
        </authorList>
    </citation>
    <scope>NUCLEOTIDE SEQUENCE</scope>
    <source>
        <strain evidence="6">Class2-1B</strain>
    </source>
</reference>
<dbReference type="GO" id="GO:0071949">
    <property type="term" value="F:FAD binding"/>
    <property type="evidence" value="ECO:0007669"/>
    <property type="project" value="InterPro"/>
</dbReference>
<evidence type="ECO:0000313" key="7">
    <source>
        <dbReference type="Proteomes" id="UP000663297"/>
    </source>
</evidence>
<evidence type="ECO:0000256" key="1">
    <source>
        <dbReference type="ARBA" id="ARBA00005466"/>
    </source>
</evidence>
<dbReference type="InterPro" id="IPR016166">
    <property type="entry name" value="FAD-bd_PCMH"/>
</dbReference>
<dbReference type="InterPro" id="IPR016167">
    <property type="entry name" value="FAD-bd_PCMH_sub1"/>
</dbReference>
<protein>
    <recommendedName>
        <fullName evidence="5">FAD-binding PCMH-type domain-containing protein</fullName>
    </recommendedName>
</protein>
<organism evidence="6 7">
    <name type="scientific">Fusarium culmorum</name>
    <dbReference type="NCBI Taxonomy" id="5516"/>
    <lineage>
        <taxon>Eukaryota</taxon>
        <taxon>Fungi</taxon>
        <taxon>Dikarya</taxon>
        <taxon>Ascomycota</taxon>
        <taxon>Pezizomycotina</taxon>
        <taxon>Sordariomycetes</taxon>
        <taxon>Hypocreomycetidae</taxon>
        <taxon>Hypocreales</taxon>
        <taxon>Nectriaceae</taxon>
        <taxon>Fusarium</taxon>
    </lineage>
</organism>
<sequence length="480" mass="52486">MTSTTLFSELKAHLANTQAKIYAPDAPDYKKVKQCFIETPVQTLGVVRPQNGDDVASVVRFCVERNVEFSIRGGGHDCASRTLVDGALVIDMRDIKHVVVAQDKKSARVGGGILSGDLARALGKDGLGTPTGTVASVGYTGWATLGGYGILTSHYGLGVDQIIGAKIVNARGELQDANEELLVGIRGGGGSLGVIVELTIKVYPIDKVSNITIMSDFHLPYEILSSTIIYDSTDLTAALTSYTKHYEKLLELEQLPVYLQLQPMVAQMPGQPVILMIIATWHGEDKDEGRSWIRNIAGAADCIMEDTKEITIAEMLENNEKLVTWPSYGRVYTLNAKKMTENALKIVGKHCVNAPGGSLIFSYHTLLSAQEPEQKSVFGTRARHHMLEIYSVLADKDIAEERVQWAAQVKADLQAEDVDNILEGSYISLGSHEDVDVKKIYGKHYDTLAALKRKYDPENVFKHSVPRLVLAGKENGIMEA</sequence>
<dbReference type="SUPFAM" id="SSF56176">
    <property type="entry name" value="FAD-binding/transporter-associated domain-like"/>
    <property type="match status" value="1"/>
</dbReference>